<dbReference type="SUPFAM" id="SSF54909">
    <property type="entry name" value="Dimeric alpha+beta barrel"/>
    <property type="match status" value="1"/>
</dbReference>
<sequence length="95" mass="10694">MYAVTVTFKLHPGAMAEFLPLMRANARESLLVEPGCEQFDICLGDIPDTVFLYEIYADRAAFDLHLISAHFKSFDAAVTHLVAEKDGRCFNEVIR</sequence>
<evidence type="ECO:0000313" key="3">
    <source>
        <dbReference type="Proteomes" id="UP000198767"/>
    </source>
</evidence>
<feature type="domain" description="ABM" evidence="1">
    <location>
        <begin position="2"/>
        <end position="93"/>
    </location>
</feature>
<organism evidence="2 3">
    <name type="scientific">Epibacterium ulvae</name>
    <dbReference type="NCBI Taxonomy" id="1156985"/>
    <lineage>
        <taxon>Bacteria</taxon>
        <taxon>Pseudomonadati</taxon>
        <taxon>Pseudomonadota</taxon>
        <taxon>Alphaproteobacteria</taxon>
        <taxon>Rhodobacterales</taxon>
        <taxon>Roseobacteraceae</taxon>
        <taxon>Epibacterium</taxon>
    </lineage>
</organism>
<dbReference type="GO" id="GO:0004497">
    <property type="term" value="F:monooxygenase activity"/>
    <property type="evidence" value="ECO:0007669"/>
    <property type="project" value="UniProtKB-KW"/>
</dbReference>
<accession>A0A1G5RAU1</accession>
<dbReference type="OrthoDB" id="9812754at2"/>
<dbReference type="STRING" id="1156985.SAMN04488118_11166"/>
<proteinExistence type="predicted"/>
<protein>
    <submittedName>
        <fullName evidence="2">Quinol monooxygenase YgiN</fullName>
    </submittedName>
</protein>
<reference evidence="2 3" key="1">
    <citation type="submission" date="2016-10" db="EMBL/GenBank/DDBJ databases">
        <authorList>
            <person name="de Groot N.N."/>
        </authorList>
    </citation>
    <scope>NUCLEOTIDE SEQUENCE [LARGE SCALE GENOMIC DNA]</scope>
    <source>
        <strain evidence="2 3">U95</strain>
    </source>
</reference>
<evidence type="ECO:0000259" key="1">
    <source>
        <dbReference type="PROSITE" id="PS51725"/>
    </source>
</evidence>
<dbReference type="EMBL" id="FMWG01000011">
    <property type="protein sequence ID" value="SCZ70968.1"/>
    <property type="molecule type" value="Genomic_DNA"/>
</dbReference>
<dbReference type="PROSITE" id="PS51725">
    <property type="entry name" value="ABM"/>
    <property type="match status" value="1"/>
</dbReference>
<dbReference type="Proteomes" id="UP000198767">
    <property type="component" value="Unassembled WGS sequence"/>
</dbReference>
<dbReference type="AlphaFoldDB" id="A0A1G5RAU1"/>
<gene>
    <name evidence="2" type="ORF">SAMN04488118_11166</name>
</gene>
<dbReference type="InterPro" id="IPR011008">
    <property type="entry name" value="Dimeric_a/b-barrel"/>
</dbReference>
<keyword evidence="3" id="KW-1185">Reference proteome</keyword>
<evidence type="ECO:0000313" key="2">
    <source>
        <dbReference type="EMBL" id="SCZ70968.1"/>
    </source>
</evidence>
<dbReference type="RefSeq" id="WP_090220495.1">
    <property type="nucleotide sequence ID" value="NZ_FMWG01000011.1"/>
</dbReference>
<dbReference type="InterPro" id="IPR007138">
    <property type="entry name" value="ABM_dom"/>
</dbReference>
<keyword evidence="2" id="KW-0560">Oxidoreductase</keyword>
<keyword evidence="2" id="KW-0503">Monooxygenase</keyword>
<dbReference type="Gene3D" id="3.30.70.100">
    <property type="match status" value="1"/>
</dbReference>
<name>A0A1G5RAU1_9RHOB</name>
<dbReference type="Pfam" id="PF03992">
    <property type="entry name" value="ABM"/>
    <property type="match status" value="1"/>
</dbReference>